<reference evidence="1 2" key="1">
    <citation type="journal article" date="2022" name="Nat. Plants">
        <title>Genomes of leafy and leafless Platanthera orchids illuminate the evolution of mycoheterotrophy.</title>
        <authorList>
            <person name="Li M.H."/>
            <person name="Liu K.W."/>
            <person name="Li Z."/>
            <person name="Lu H.C."/>
            <person name="Ye Q.L."/>
            <person name="Zhang D."/>
            <person name="Wang J.Y."/>
            <person name="Li Y.F."/>
            <person name="Zhong Z.M."/>
            <person name="Liu X."/>
            <person name="Yu X."/>
            <person name="Liu D.K."/>
            <person name="Tu X.D."/>
            <person name="Liu B."/>
            <person name="Hao Y."/>
            <person name="Liao X.Y."/>
            <person name="Jiang Y.T."/>
            <person name="Sun W.H."/>
            <person name="Chen J."/>
            <person name="Chen Y.Q."/>
            <person name="Ai Y."/>
            <person name="Zhai J.W."/>
            <person name="Wu S.S."/>
            <person name="Zhou Z."/>
            <person name="Hsiao Y.Y."/>
            <person name="Wu W.L."/>
            <person name="Chen Y.Y."/>
            <person name="Lin Y.F."/>
            <person name="Hsu J.L."/>
            <person name="Li C.Y."/>
            <person name="Wang Z.W."/>
            <person name="Zhao X."/>
            <person name="Zhong W.Y."/>
            <person name="Ma X.K."/>
            <person name="Ma L."/>
            <person name="Huang J."/>
            <person name="Chen G.Z."/>
            <person name="Huang M.Z."/>
            <person name="Huang L."/>
            <person name="Peng D.H."/>
            <person name="Luo Y.B."/>
            <person name="Zou S.Q."/>
            <person name="Chen S.P."/>
            <person name="Lan S."/>
            <person name="Tsai W.C."/>
            <person name="Van de Peer Y."/>
            <person name="Liu Z.J."/>
        </authorList>
    </citation>
    <scope>NUCLEOTIDE SEQUENCE [LARGE SCALE GENOMIC DNA]</scope>
    <source>
        <strain evidence="1">Lor288</strain>
    </source>
</reference>
<keyword evidence="2" id="KW-1185">Reference proteome</keyword>
<evidence type="ECO:0000313" key="1">
    <source>
        <dbReference type="EMBL" id="KAK8971024.1"/>
    </source>
</evidence>
<sequence length="78" mass="8559">MDPDLREPHSMGMTIISVTYDGGVVLSAHSRTSTRMKKEKRASKVGGSGFISQQRSVACSKIGGELLSRHRRQNTRQG</sequence>
<gene>
    <name evidence="1" type="primary">PBA1</name>
    <name evidence="1" type="ORF">KSP40_PGU001195</name>
</gene>
<name>A0ABR2N4F8_9ASPA</name>
<dbReference type="EMBL" id="JBBWWR010000001">
    <property type="protein sequence ID" value="KAK8971024.1"/>
    <property type="molecule type" value="Genomic_DNA"/>
</dbReference>
<protein>
    <submittedName>
        <fullName evidence="1">Proteasome subunit beta type-6</fullName>
    </submittedName>
</protein>
<dbReference type="GO" id="GO:0000502">
    <property type="term" value="C:proteasome complex"/>
    <property type="evidence" value="ECO:0007669"/>
    <property type="project" value="UniProtKB-KW"/>
</dbReference>
<evidence type="ECO:0000313" key="2">
    <source>
        <dbReference type="Proteomes" id="UP001412067"/>
    </source>
</evidence>
<dbReference type="Proteomes" id="UP001412067">
    <property type="component" value="Unassembled WGS sequence"/>
</dbReference>
<comment type="caution">
    <text evidence="1">The sequence shown here is derived from an EMBL/GenBank/DDBJ whole genome shotgun (WGS) entry which is preliminary data.</text>
</comment>
<accession>A0ABR2N4F8</accession>
<keyword evidence="1" id="KW-0647">Proteasome</keyword>
<proteinExistence type="predicted"/>
<organism evidence="1 2">
    <name type="scientific">Platanthera guangdongensis</name>
    <dbReference type="NCBI Taxonomy" id="2320717"/>
    <lineage>
        <taxon>Eukaryota</taxon>
        <taxon>Viridiplantae</taxon>
        <taxon>Streptophyta</taxon>
        <taxon>Embryophyta</taxon>
        <taxon>Tracheophyta</taxon>
        <taxon>Spermatophyta</taxon>
        <taxon>Magnoliopsida</taxon>
        <taxon>Liliopsida</taxon>
        <taxon>Asparagales</taxon>
        <taxon>Orchidaceae</taxon>
        <taxon>Orchidoideae</taxon>
        <taxon>Orchideae</taxon>
        <taxon>Orchidinae</taxon>
        <taxon>Platanthera</taxon>
    </lineage>
</organism>